<accession>W8S1Z7</accession>
<dbReference type="InterPro" id="IPR029024">
    <property type="entry name" value="TerB-like"/>
</dbReference>
<protein>
    <submittedName>
        <fullName evidence="2">DnaJ-like protein DjlA</fullName>
    </submittedName>
</protein>
<gene>
    <name evidence="2" type="ORF">roselon_00313</name>
</gene>
<dbReference type="OrthoDB" id="9782583at2"/>
<dbReference type="SUPFAM" id="SSF46565">
    <property type="entry name" value="Chaperone J-domain"/>
    <property type="match status" value="1"/>
</dbReference>
<feature type="domain" description="J" evidence="1">
    <location>
        <begin position="168"/>
        <end position="237"/>
    </location>
</feature>
<dbReference type="Pfam" id="PF00226">
    <property type="entry name" value="DnaJ"/>
    <property type="match status" value="1"/>
</dbReference>
<dbReference type="STRING" id="1294273.roselon_00313"/>
<dbReference type="AlphaFoldDB" id="W8S1Z7"/>
<dbReference type="Pfam" id="PF05099">
    <property type="entry name" value="TerB"/>
    <property type="match status" value="1"/>
</dbReference>
<proteinExistence type="predicted"/>
<name>W8S1Z7_9RHOB</name>
<dbReference type="eggNOG" id="COG1076">
    <property type="taxonomic scope" value="Bacteria"/>
</dbReference>
<dbReference type="RefSeq" id="WP_025310682.1">
    <property type="nucleotide sequence ID" value="NZ_CP004372.1"/>
</dbReference>
<dbReference type="InterPro" id="IPR001623">
    <property type="entry name" value="DnaJ_domain"/>
</dbReference>
<dbReference type="PROSITE" id="PS50076">
    <property type="entry name" value="DNAJ_2"/>
    <property type="match status" value="1"/>
</dbReference>
<dbReference type="SMART" id="SM00271">
    <property type="entry name" value="DnaJ"/>
    <property type="match status" value="1"/>
</dbReference>
<organism evidence="2 3">
    <name type="scientific">Roseicyclus elongatus DSM 19469</name>
    <dbReference type="NCBI Taxonomy" id="1294273"/>
    <lineage>
        <taxon>Bacteria</taxon>
        <taxon>Pseudomonadati</taxon>
        <taxon>Pseudomonadota</taxon>
        <taxon>Alphaproteobacteria</taxon>
        <taxon>Rhodobacterales</taxon>
        <taxon>Roseobacteraceae</taxon>
        <taxon>Roseicyclus</taxon>
    </lineage>
</organism>
<evidence type="ECO:0000313" key="3">
    <source>
        <dbReference type="Proteomes" id="UP000019593"/>
    </source>
</evidence>
<dbReference type="InterPro" id="IPR036869">
    <property type="entry name" value="J_dom_sf"/>
</dbReference>
<evidence type="ECO:0000259" key="1">
    <source>
        <dbReference type="PROSITE" id="PS50076"/>
    </source>
</evidence>
<dbReference type="Gene3D" id="1.10.287.110">
    <property type="entry name" value="DnaJ domain"/>
    <property type="match status" value="1"/>
</dbReference>
<dbReference type="InterPro" id="IPR007791">
    <property type="entry name" value="DjlA_N"/>
</dbReference>
<dbReference type="PATRIC" id="fig|1294273.3.peg.306"/>
<dbReference type="KEGG" id="red:roselon_00313"/>
<dbReference type="EMBL" id="CP004372">
    <property type="protein sequence ID" value="AHM02766.1"/>
    <property type="molecule type" value="Genomic_DNA"/>
</dbReference>
<dbReference type="CDD" id="cd07316">
    <property type="entry name" value="terB_like_DjlA"/>
    <property type="match status" value="1"/>
</dbReference>
<dbReference type="HOGENOM" id="CLU_066221_0_0_5"/>
<evidence type="ECO:0000313" key="2">
    <source>
        <dbReference type="EMBL" id="AHM02766.1"/>
    </source>
</evidence>
<reference evidence="2 3" key="1">
    <citation type="submission" date="2013-03" db="EMBL/GenBank/DDBJ databases">
        <authorList>
            <person name="Fiebig A."/>
            <person name="Goeker M."/>
            <person name="Klenk H.-P.P."/>
        </authorList>
    </citation>
    <scope>NUCLEOTIDE SEQUENCE [LARGE SCALE GENOMIC DNA]</scope>
    <source>
        <strain evidence="3">DSM 19469</strain>
    </source>
</reference>
<dbReference type="SUPFAM" id="SSF158682">
    <property type="entry name" value="TerB-like"/>
    <property type="match status" value="1"/>
</dbReference>
<dbReference type="Gene3D" id="1.10.3680.10">
    <property type="entry name" value="TerB-like"/>
    <property type="match status" value="1"/>
</dbReference>
<dbReference type="CDD" id="cd06257">
    <property type="entry name" value="DnaJ"/>
    <property type="match status" value="1"/>
</dbReference>
<dbReference type="Proteomes" id="UP000019593">
    <property type="component" value="Chromosome"/>
</dbReference>
<keyword evidence="3" id="KW-1185">Reference proteome</keyword>
<sequence length="237" mass="26121">MSLWSRISDALAALAKGEGLSSVFDRLRTPPERTVAFTIAVIALSAKMAKADGLVTRDEVAAFRDVFHVAAEEERAAARVFNMAREDVAGFEDYARRIARMFKSEDQPCGQDSVLCDLMEGLFHIAAADGEYHPGEDAFLSRVAEIFGMEPATFRKMRARHIPDAVADPYAILGVPLDASLDQIRAAWRAEVRNTHPDRMISRGVPPEAVKLAEARLAAINAAWETIEAERSRPRTP</sequence>